<reference evidence="2 3" key="1">
    <citation type="submission" date="2019-03" db="EMBL/GenBank/DDBJ databases">
        <title>Genomic Encyclopedia of Type Strains, Phase IV (KMG-IV): sequencing the most valuable type-strain genomes for metagenomic binning, comparative biology and taxonomic classification.</title>
        <authorList>
            <person name="Goeker M."/>
        </authorList>
    </citation>
    <scope>NUCLEOTIDE SEQUENCE [LARGE SCALE GENOMIC DNA]</scope>
    <source>
        <strain evidence="2 3">DSM 26377</strain>
    </source>
</reference>
<gene>
    <name evidence="2" type="ORF">DFR24_3215</name>
</gene>
<keyword evidence="2" id="KW-0413">Isomerase</keyword>
<dbReference type="PROSITE" id="PS00166">
    <property type="entry name" value="ENOYL_COA_HYDRATASE"/>
    <property type="match status" value="1"/>
</dbReference>
<dbReference type="InterPro" id="IPR018376">
    <property type="entry name" value="Enoyl-CoA_hyd/isom_CS"/>
</dbReference>
<evidence type="ECO:0000313" key="3">
    <source>
        <dbReference type="Proteomes" id="UP000295341"/>
    </source>
</evidence>
<dbReference type="CDD" id="cd06558">
    <property type="entry name" value="crotonase-like"/>
    <property type="match status" value="1"/>
</dbReference>
<keyword evidence="3" id="KW-1185">Reference proteome</keyword>
<dbReference type="GO" id="GO:0016853">
    <property type="term" value="F:isomerase activity"/>
    <property type="evidence" value="ECO:0007669"/>
    <property type="project" value="UniProtKB-KW"/>
</dbReference>
<dbReference type="Pfam" id="PF00378">
    <property type="entry name" value="ECH_1"/>
    <property type="match status" value="1"/>
</dbReference>
<comment type="caution">
    <text evidence="2">The sequence shown here is derived from an EMBL/GenBank/DDBJ whole genome shotgun (WGS) entry which is preliminary data.</text>
</comment>
<name>A0A4R7P4X4_9GAMM</name>
<evidence type="ECO:0000313" key="2">
    <source>
        <dbReference type="EMBL" id="TDU28835.1"/>
    </source>
</evidence>
<protein>
    <submittedName>
        <fullName evidence="2">2-(1,2-epoxy-1,2-dihydrophenyl)acetyl-CoA isomerase</fullName>
    </submittedName>
</protein>
<organism evidence="2 3">
    <name type="scientific">Panacagrimonas perspica</name>
    <dbReference type="NCBI Taxonomy" id="381431"/>
    <lineage>
        <taxon>Bacteria</taxon>
        <taxon>Pseudomonadati</taxon>
        <taxon>Pseudomonadota</taxon>
        <taxon>Gammaproteobacteria</taxon>
        <taxon>Nevskiales</taxon>
        <taxon>Nevskiaceae</taxon>
        <taxon>Panacagrimonas</taxon>
    </lineage>
</organism>
<dbReference type="PANTHER" id="PTHR43459:SF1">
    <property type="entry name" value="EG:BACN32G11.4 PROTEIN"/>
    <property type="match status" value="1"/>
</dbReference>
<dbReference type="EMBL" id="SOBT01000009">
    <property type="protein sequence ID" value="TDU28835.1"/>
    <property type="molecule type" value="Genomic_DNA"/>
</dbReference>
<dbReference type="InterPro" id="IPR001753">
    <property type="entry name" value="Enoyl-CoA_hydra/iso"/>
</dbReference>
<dbReference type="InterPro" id="IPR029045">
    <property type="entry name" value="ClpP/crotonase-like_dom_sf"/>
</dbReference>
<dbReference type="Proteomes" id="UP000295341">
    <property type="component" value="Unassembled WGS sequence"/>
</dbReference>
<evidence type="ECO:0000256" key="1">
    <source>
        <dbReference type="RuleBase" id="RU003707"/>
    </source>
</evidence>
<dbReference type="Gene3D" id="3.90.226.10">
    <property type="entry name" value="2-enoyl-CoA Hydratase, Chain A, domain 1"/>
    <property type="match status" value="1"/>
</dbReference>
<comment type="similarity">
    <text evidence="1">Belongs to the enoyl-CoA hydratase/isomerase family.</text>
</comment>
<accession>A0A4R7P4X4</accession>
<dbReference type="SUPFAM" id="SSF52096">
    <property type="entry name" value="ClpP/crotonase"/>
    <property type="match status" value="1"/>
</dbReference>
<dbReference type="AlphaFoldDB" id="A0A4R7P4X4"/>
<proteinExistence type="inferred from homology"/>
<dbReference type="RefSeq" id="WP_162851247.1">
    <property type="nucleotide sequence ID" value="NZ_MWIN01000018.1"/>
</dbReference>
<sequence>MSLAPFALDTASGVATLTMNRPERLNALGFELMDEMLAALATLAKDPACKALVITGAGKAFCAGADLNSFAEVHAQQRYMDSGEQVSEAMRERFNPVVAAMFAFPKPLVTAINGMAAGGGAAMALAADVVLCGASGKLKFVQAQQLSIVADLGAHWLLQRLGGRVVALGAMLLGETLDAARSASLGLVWEVIPDAELLVRAQAAAAKLVSVPADVVVATRTMVDASPGAGFSAMLEAERMYQREFCARPAFLAKIDAFLGQHKPRG</sequence>
<dbReference type="PANTHER" id="PTHR43459">
    <property type="entry name" value="ENOYL-COA HYDRATASE"/>
    <property type="match status" value="1"/>
</dbReference>